<protein>
    <submittedName>
        <fullName evidence="1">Uncharacterized protein</fullName>
    </submittedName>
</protein>
<dbReference type="EMBL" id="BT123510">
    <property type="protein sequence ID" value="ADE76826.1"/>
    <property type="molecule type" value="mRNA"/>
</dbReference>
<reference evidence="1" key="1">
    <citation type="submission" date="2010-04" db="EMBL/GenBank/DDBJ databases">
        <authorList>
            <person name="Reid K.E."/>
            <person name="Liao N."/>
            <person name="Chan S."/>
            <person name="Docking R."/>
            <person name="Taylor G."/>
            <person name="Moore R."/>
            <person name="Mayo M."/>
            <person name="Munro S."/>
            <person name="King J."/>
            <person name="Yanchuk A."/>
            <person name="Holt R."/>
            <person name="Jones S."/>
            <person name="Marra M."/>
            <person name="Ritland C.E."/>
            <person name="Ritland K."/>
            <person name="Bohlmann J."/>
        </authorList>
    </citation>
    <scope>NUCLEOTIDE SEQUENCE</scope>
    <source>
        <tissue evidence="1">Bud</tissue>
    </source>
</reference>
<organism evidence="1">
    <name type="scientific">Picea sitchensis</name>
    <name type="common">Sitka spruce</name>
    <name type="synonym">Pinus sitchensis</name>
    <dbReference type="NCBI Taxonomy" id="3332"/>
    <lineage>
        <taxon>Eukaryota</taxon>
        <taxon>Viridiplantae</taxon>
        <taxon>Streptophyta</taxon>
        <taxon>Embryophyta</taxon>
        <taxon>Tracheophyta</taxon>
        <taxon>Spermatophyta</taxon>
        <taxon>Pinopsida</taxon>
        <taxon>Pinidae</taxon>
        <taxon>Conifers I</taxon>
        <taxon>Pinales</taxon>
        <taxon>Pinaceae</taxon>
        <taxon>Picea</taxon>
    </lineage>
</organism>
<dbReference type="AlphaFoldDB" id="D5ABA7"/>
<sequence>MNRTPLRLVLVTGGAVVGGFLALSFVSSVAIQGLRAVTEAKRGTTLFELSRKGLCLTMMASQFSTANCHRDAFIANLQRSNIYFVEDFFPC</sequence>
<proteinExistence type="evidence at transcript level"/>
<evidence type="ECO:0000313" key="1">
    <source>
        <dbReference type="EMBL" id="ADE76826.1"/>
    </source>
</evidence>
<name>D5ABA7_PICSI</name>
<accession>D5ABA7</accession>